<feature type="compositionally biased region" description="Polar residues" evidence="1">
    <location>
        <begin position="316"/>
        <end position="337"/>
    </location>
</feature>
<dbReference type="Gene3D" id="1.10.510.10">
    <property type="entry name" value="Transferase(Phosphotransferase) domain 1"/>
    <property type="match status" value="1"/>
</dbReference>
<dbReference type="InterPro" id="IPR001245">
    <property type="entry name" value="Ser-Thr/Tyr_kinase_cat_dom"/>
</dbReference>
<feature type="compositionally biased region" description="Low complexity" evidence="1">
    <location>
        <begin position="524"/>
        <end position="536"/>
    </location>
</feature>
<dbReference type="Proteomes" id="UP000319257">
    <property type="component" value="Unassembled WGS sequence"/>
</dbReference>
<dbReference type="InParanoid" id="A0A507AZU2"/>
<accession>A0A507AZU2</accession>
<comment type="caution">
    <text evidence="3">The sequence shown here is derived from an EMBL/GenBank/DDBJ whole genome shotgun (WGS) entry which is preliminary data.</text>
</comment>
<keyword evidence="4" id="KW-1185">Reference proteome</keyword>
<dbReference type="PROSITE" id="PS50011">
    <property type="entry name" value="PROTEIN_KINASE_DOM"/>
    <property type="match status" value="1"/>
</dbReference>
<dbReference type="RefSeq" id="XP_030994884.1">
    <property type="nucleotide sequence ID" value="XM_031140998.1"/>
</dbReference>
<dbReference type="STRING" id="1093900.A0A507AZU2"/>
<evidence type="ECO:0000259" key="2">
    <source>
        <dbReference type="PROSITE" id="PS50011"/>
    </source>
</evidence>
<dbReference type="SMART" id="SM00220">
    <property type="entry name" value="S_TKc"/>
    <property type="match status" value="1"/>
</dbReference>
<gene>
    <name evidence="3" type="ORF">E0L32_006373</name>
</gene>
<evidence type="ECO:0000313" key="4">
    <source>
        <dbReference type="Proteomes" id="UP000319257"/>
    </source>
</evidence>
<dbReference type="InterPro" id="IPR011009">
    <property type="entry name" value="Kinase-like_dom_sf"/>
</dbReference>
<dbReference type="OrthoDB" id="4062651at2759"/>
<dbReference type="InterPro" id="IPR053083">
    <property type="entry name" value="TF_kinase-domain_protein"/>
</dbReference>
<name>A0A507AZU2_9PEZI</name>
<dbReference type="PANTHER" id="PTHR44305">
    <property type="entry name" value="SI:DKEY-192D15.2-RELATED"/>
    <property type="match status" value="1"/>
</dbReference>
<dbReference type="InterPro" id="IPR000719">
    <property type="entry name" value="Prot_kinase_dom"/>
</dbReference>
<feature type="region of interest" description="Disordered" evidence="1">
    <location>
        <begin position="312"/>
        <end position="340"/>
    </location>
</feature>
<dbReference type="GeneID" id="41973820"/>
<organism evidence="3 4">
    <name type="scientific">Thyridium curvatum</name>
    <dbReference type="NCBI Taxonomy" id="1093900"/>
    <lineage>
        <taxon>Eukaryota</taxon>
        <taxon>Fungi</taxon>
        <taxon>Dikarya</taxon>
        <taxon>Ascomycota</taxon>
        <taxon>Pezizomycotina</taxon>
        <taxon>Sordariomycetes</taxon>
        <taxon>Sordariomycetidae</taxon>
        <taxon>Thyridiales</taxon>
        <taxon>Thyridiaceae</taxon>
        <taxon>Thyridium</taxon>
    </lineage>
</organism>
<reference evidence="3 4" key="1">
    <citation type="submission" date="2019-06" db="EMBL/GenBank/DDBJ databases">
        <title>Draft genome sequence of the filamentous fungus Phialemoniopsis curvata isolated from diesel fuel.</title>
        <authorList>
            <person name="Varaljay V.A."/>
            <person name="Lyon W.J."/>
            <person name="Crouch A.L."/>
            <person name="Drake C.E."/>
            <person name="Hollomon J.M."/>
            <person name="Nadeau L.J."/>
            <person name="Nunn H.S."/>
            <person name="Stevenson B.S."/>
            <person name="Bojanowski C.L."/>
            <person name="Crookes-Goodson W.J."/>
        </authorList>
    </citation>
    <scope>NUCLEOTIDE SEQUENCE [LARGE SCALE GENOMIC DNA]</scope>
    <source>
        <strain evidence="3 4">D216</strain>
    </source>
</reference>
<feature type="region of interest" description="Disordered" evidence="1">
    <location>
        <begin position="399"/>
        <end position="420"/>
    </location>
</feature>
<sequence>MAWWDDARIEATVTRSYVCSHLKAREVEQLDSTPGFGDGLTNDTYWEWIEQKARRIFLILVDLEMTEQIFGMIDNSWDDTDLPINPEQVERLTPRFSKDDSLRRLFYFRQFHYILKPLRKGTHINYHDMDIVPIEVPGARQKLLPTQSADKVMLPNEPGRIFCRRHIRLGPEHGLSSEDFQDEIESIRTIENDHLVSYWASYIHRSQGYVLFTPVGALSLKSFLASTPASVKSLEKQLRRYLIMDWIHCLVDTLAFLHSKGLSHGNIRPSTILITEDNHIFYSGFTKLGSELLTGSTEKSSFDQESYVYAAPEQGSRPSTGSKDGRSRQNGLQSPKQPASDYVFSISRRESGVRSPTIATAPATSPCLNAQAADIFSLGCVILELVGFLVKRSSRSFAAHRSAKHKTPGRGGAPPDASFHRNLGQVETWMAELAEDAVSQRKKKDGDIFLSGVPPVLQMVERMLAAHPAERPTAHEVQMRMYDVLTGTCGVAEPHCVHQYSSWGFNFEGPHHHHHQQVASSPDAMSVAGWSSASSHRSSEHSRAGRASNMSGGTDSSQGGGRARGTWRSSMYMGVAG</sequence>
<dbReference type="AlphaFoldDB" id="A0A507AZU2"/>
<feature type="domain" description="Protein kinase" evidence="2">
    <location>
        <begin position="129"/>
        <end position="485"/>
    </location>
</feature>
<protein>
    <recommendedName>
        <fullName evidence="2">Protein kinase domain-containing protein</fullName>
    </recommendedName>
</protein>
<dbReference type="GO" id="GO:0004672">
    <property type="term" value="F:protein kinase activity"/>
    <property type="evidence" value="ECO:0007669"/>
    <property type="project" value="InterPro"/>
</dbReference>
<dbReference type="Pfam" id="PF07714">
    <property type="entry name" value="PK_Tyr_Ser-Thr"/>
    <property type="match status" value="1"/>
</dbReference>
<feature type="region of interest" description="Disordered" evidence="1">
    <location>
        <begin position="511"/>
        <end position="577"/>
    </location>
</feature>
<dbReference type="EMBL" id="SKBQ01000036">
    <property type="protein sequence ID" value="TPX13173.1"/>
    <property type="molecule type" value="Genomic_DNA"/>
</dbReference>
<evidence type="ECO:0000256" key="1">
    <source>
        <dbReference type="SAM" id="MobiDB-lite"/>
    </source>
</evidence>
<dbReference type="SUPFAM" id="SSF56112">
    <property type="entry name" value="Protein kinase-like (PK-like)"/>
    <property type="match status" value="1"/>
</dbReference>
<dbReference type="PANTHER" id="PTHR44305:SF24">
    <property type="entry name" value="TYROSINE-PROTEIN KINASE C03B1.5-RELATED"/>
    <property type="match status" value="1"/>
</dbReference>
<dbReference type="GO" id="GO:0005524">
    <property type="term" value="F:ATP binding"/>
    <property type="evidence" value="ECO:0007669"/>
    <property type="project" value="InterPro"/>
</dbReference>
<evidence type="ECO:0000313" key="3">
    <source>
        <dbReference type="EMBL" id="TPX13173.1"/>
    </source>
</evidence>
<proteinExistence type="predicted"/>